<evidence type="ECO:0000259" key="3">
    <source>
        <dbReference type="PROSITE" id="PS50097"/>
    </source>
</evidence>
<organism evidence="4 5">
    <name type="scientific">Tetrabaena socialis</name>
    <dbReference type="NCBI Taxonomy" id="47790"/>
    <lineage>
        <taxon>Eukaryota</taxon>
        <taxon>Viridiplantae</taxon>
        <taxon>Chlorophyta</taxon>
        <taxon>core chlorophytes</taxon>
        <taxon>Chlorophyceae</taxon>
        <taxon>CS clade</taxon>
        <taxon>Chlamydomonadales</taxon>
        <taxon>Tetrabaenaceae</taxon>
        <taxon>Tetrabaena</taxon>
    </lineage>
</organism>
<dbReference type="InterPro" id="IPR000210">
    <property type="entry name" value="BTB/POZ_dom"/>
</dbReference>
<dbReference type="CDD" id="cd18186">
    <property type="entry name" value="BTB_POZ_ZBTB_KLHL-like"/>
    <property type="match status" value="1"/>
</dbReference>
<feature type="compositionally biased region" description="Gly residues" evidence="2">
    <location>
        <begin position="465"/>
        <end position="474"/>
    </location>
</feature>
<feature type="compositionally biased region" description="Gly residues" evidence="2">
    <location>
        <begin position="408"/>
        <end position="418"/>
    </location>
</feature>
<feature type="region of interest" description="Disordered" evidence="2">
    <location>
        <begin position="465"/>
        <end position="487"/>
    </location>
</feature>
<dbReference type="Pfam" id="PF00651">
    <property type="entry name" value="BTB"/>
    <property type="match status" value="1"/>
</dbReference>
<reference evidence="4 5" key="1">
    <citation type="journal article" date="2017" name="Mol. Biol. Evol.">
        <title>The 4-celled Tetrabaena socialis nuclear genome reveals the essential components for genetic control of cell number at the origin of multicellularity in the volvocine lineage.</title>
        <authorList>
            <person name="Featherston J."/>
            <person name="Arakaki Y."/>
            <person name="Hanschen E.R."/>
            <person name="Ferris P.J."/>
            <person name="Michod R.E."/>
            <person name="Olson B.J.S.C."/>
            <person name="Nozaki H."/>
            <person name="Durand P.M."/>
        </authorList>
    </citation>
    <scope>NUCLEOTIDE SEQUENCE [LARGE SCALE GENOMIC DNA]</scope>
    <source>
        <strain evidence="4 5">NIES-571</strain>
    </source>
</reference>
<dbReference type="PANTHER" id="PTHR47369:SF1">
    <property type="entry name" value="BTB_POZ DOMAIN-CONTAINING PROTEIN"/>
    <property type="match status" value="1"/>
</dbReference>
<gene>
    <name evidence="4" type="ORF">TSOC_010557</name>
</gene>
<dbReference type="InterPro" id="IPR011333">
    <property type="entry name" value="SKP1/BTB/POZ_sf"/>
</dbReference>
<feature type="non-terminal residue" evidence="4">
    <location>
        <position position="1"/>
    </location>
</feature>
<dbReference type="PROSITE" id="PS50097">
    <property type="entry name" value="BTB"/>
    <property type="match status" value="1"/>
</dbReference>
<dbReference type="PANTHER" id="PTHR47369">
    <property type="entry name" value="BTB/POZ DOMAIN-CONTAINING PROTEIN"/>
    <property type="match status" value="1"/>
</dbReference>
<feature type="compositionally biased region" description="Low complexity" evidence="2">
    <location>
        <begin position="477"/>
        <end position="487"/>
    </location>
</feature>
<comment type="caution">
    <text evidence="4">The sequence shown here is derived from an EMBL/GenBank/DDBJ whole genome shotgun (WGS) entry which is preliminary data.</text>
</comment>
<evidence type="ECO:0000313" key="4">
    <source>
        <dbReference type="EMBL" id="PNH03395.1"/>
    </source>
</evidence>
<dbReference type="Gene3D" id="3.30.710.10">
    <property type="entry name" value="Potassium Channel Kv1.1, Chain A"/>
    <property type="match status" value="1"/>
</dbReference>
<feature type="non-terminal residue" evidence="4">
    <location>
        <position position="782"/>
    </location>
</feature>
<feature type="domain" description="BTB" evidence="3">
    <location>
        <begin position="24"/>
        <end position="99"/>
    </location>
</feature>
<sequence>GAVRDVAAYADAIYTSARVSRLHPDVLLSAFGCRHPAHRIILASQSAYFATLLRWSRWQPAAVAEGDSDDDLSSLPCLELVLGEEVTQKGFEWILEYFYASPHCTIASDNAFDVLSAAHYLGVAAVQTACVDFLSQHLMRFLSFTCLDFRYRRPQHLDPTNFASCLSWATRADHGEASDMLAAACRRLLALRLPSSLEAWAPALAHMEPRTLLDILSSDCLAVPTEYDRYLLVKQVAKLLLAAAAAAPSVTACTHQAATAAGRSSGSGTSGSPPHDFQRHPHCAEAGAPFPDAAEGSLELQRMLNSALHIADEGVARRLHLARSCPAAIAAPTAAPAIGRPGSGVDPGTAACPSPSDGAASGGGAGAGGAATGYGIWCAAPYSGASGGAASLLFGSVSDGTPLSDCASGGGGGGGGGEPSSRLSSQCTERSCVSSSFAGVGPEAEVLVEVTDALTAAAAAAGLGPDGGGGGGSMDRGSGQAAGPAEGAASPGGAAAAACTRLLLDGAVRYEHLTIPQLMEVQRQGLVAAPVLHSALWSRTQLDFAIFCSSSGSSSSGASGGGGGGGAVAAGAASARRPFRLCWRLPCGALKKLQAPDLLQSEAQPYAGAMWQVRLSYGGTSAAARSHLGLYVCRHLLPAAAAGGARSHGSDPSQPPHHQQQQRRPPPPRHQQQHHAAAAAAAPAAAAAAAAPAPFVSFADRQSALRSRCRVVAYQSDNTALGGRLCLGECGPFTADFAAGAFFGQAKLLPTADLALLEDDSELLVFVELLALAGNTEAGAGP</sequence>
<evidence type="ECO:0000256" key="2">
    <source>
        <dbReference type="SAM" id="MobiDB-lite"/>
    </source>
</evidence>
<protein>
    <recommendedName>
        <fullName evidence="3">BTB domain-containing protein</fullName>
    </recommendedName>
</protein>
<evidence type="ECO:0000313" key="5">
    <source>
        <dbReference type="Proteomes" id="UP000236333"/>
    </source>
</evidence>
<dbReference type="OrthoDB" id="6359943at2759"/>
<feature type="compositionally biased region" description="Low complexity" evidence="2">
    <location>
        <begin position="261"/>
        <end position="272"/>
    </location>
</feature>
<feature type="region of interest" description="Disordered" evidence="2">
    <location>
        <begin position="336"/>
        <end position="365"/>
    </location>
</feature>
<feature type="region of interest" description="Disordered" evidence="2">
    <location>
        <begin position="405"/>
        <end position="424"/>
    </location>
</feature>
<dbReference type="SMART" id="SM00225">
    <property type="entry name" value="BTB"/>
    <property type="match status" value="1"/>
</dbReference>
<evidence type="ECO:0000256" key="1">
    <source>
        <dbReference type="ARBA" id="ARBA00004906"/>
    </source>
</evidence>
<feature type="region of interest" description="Disordered" evidence="2">
    <location>
        <begin position="642"/>
        <end position="681"/>
    </location>
</feature>
<dbReference type="AlphaFoldDB" id="A0A2J7ZT03"/>
<proteinExistence type="predicted"/>
<dbReference type="SUPFAM" id="SSF54695">
    <property type="entry name" value="POZ domain"/>
    <property type="match status" value="1"/>
</dbReference>
<dbReference type="Proteomes" id="UP000236333">
    <property type="component" value="Unassembled WGS sequence"/>
</dbReference>
<name>A0A2J7ZT03_9CHLO</name>
<dbReference type="EMBL" id="PGGS01000509">
    <property type="protein sequence ID" value="PNH03395.1"/>
    <property type="molecule type" value="Genomic_DNA"/>
</dbReference>
<keyword evidence="5" id="KW-1185">Reference proteome</keyword>
<comment type="pathway">
    <text evidence="1">Protein modification; protein ubiquitination.</text>
</comment>
<accession>A0A2J7ZT03</accession>
<feature type="region of interest" description="Disordered" evidence="2">
    <location>
        <begin position="261"/>
        <end position="291"/>
    </location>
</feature>